<organism evidence="5 6">
    <name type="scientific">Calderihabitans maritimus</name>
    <dbReference type="NCBI Taxonomy" id="1246530"/>
    <lineage>
        <taxon>Bacteria</taxon>
        <taxon>Bacillati</taxon>
        <taxon>Bacillota</taxon>
        <taxon>Clostridia</taxon>
        <taxon>Neomoorellales</taxon>
        <taxon>Calderihabitantaceae</taxon>
        <taxon>Calderihabitans</taxon>
    </lineage>
</organism>
<dbReference type="InterPro" id="IPR004137">
    <property type="entry name" value="HCP/CODH"/>
</dbReference>
<dbReference type="GO" id="GO:0051539">
    <property type="term" value="F:4 iron, 4 sulfur cluster binding"/>
    <property type="evidence" value="ECO:0007669"/>
    <property type="project" value="UniProtKB-KW"/>
</dbReference>
<keyword evidence="4" id="KW-0411">Iron-sulfur</keyword>
<evidence type="ECO:0000256" key="4">
    <source>
        <dbReference type="ARBA" id="ARBA00023014"/>
    </source>
</evidence>
<dbReference type="InterPro" id="IPR011254">
    <property type="entry name" value="Prismane-like_sf"/>
</dbReference>
<dbReference type="PANTHER" id="PTHR30109">
    <property type="entry name" value="HYDROXYLAMINE REDUCTASE"/>
    <property type="match status" value="1"/>
</dbReference>
<keyword evidence="3" id="KW-0408">Iron</keyword>
<dbReference type="SUPFAM" id="SSF56821">
    <property type="entry name" value="Prismane protein-like"/>
    <property type="match status" value="1"/>
</dbReference>
<dbReference type="Pfam" id="PF03063">
    <property type="entry name" value="Prismane"/>
    <property type="match status" value="1"/>
</dbReference>
<evidence type="ECO:0000313" key="6">
    <source>
        <dbReference type="Proteomes" id="UP000197032"/>
    </source>
</evidence>
<gene>
    <name evidence="5" type="ORF">KKC1_02430</name>
</gene>
<reference evidence="6" key="1">
    <citation type="journal article" date="2017" name="Appl. Environ. Microbiol.">
        <title>Genomic analysis of Calderihabitans maritimus KKC1, a thermophilic hydrogenogenic carboxydotrophic bacterium isolated from marine sediment.</title>
        <authorList>
            <person name="Omae K."/>
            <person name="Yoneda Y."/>
            <person name="Fukuyama Y."/>
            <person name="Yoshida T."/>
            <person name="Sako Y."/>
        </authorList>
    </citation>
    <scope>NUCLEOTIDE SEQUENCE [LARGE SCALE GENOMIC DNA]</scope>
    <source>
        <strain evidence="6">KKC1</strain>
    </source>
</reference>
<dbReference type="PANTHER" id="PTHR30109:SF4">
    <property type="entry name" value="CARBON MONOXIDE DEHYDROGENASE"/>
    <property type="match status" value="1"/>
</dbReference>
<keyword evidence="2" id="KW-0479">Metal-binding</keyword>
<keyword evidence="1" id="KW-0004">4Fe-4S</keyword>
<dbReference type="EMBL" id="BDGJ01000005">
    <property type="protein sequence ID" value="GAW91081.1"/>
    <property type="molecule type" value="Genomic_DNA"/>
</dbReference>
<evidence type="ECO:0000256" key="1">
    <source>
        <dbReference type="ARBA" id="ARBA00022485"/>
    </source>
</evidence>
<dbReference type="GO" id="GO:0004601">
    <property type="term" value="F:peroxidase activity"/>
    <property type="evidence" value="ECO:0007669"/>
    <property type="project" value="TreeGrafter"/>
</dbReference>
<dbReference type="Proteomes" id="UP000197032">
    <property type="component" value="Unassembled WGS sequence"/>
</dbReference>
<comment type="caution">
    <text evidence="5">The sequence shown here is derived from an EMBL/GenBank/DDBJ whole genome shotgun (WGS) entry which is preliminary data.</text>
</comment>
<dbReference type="GO" id="GO:0050418">
    <property type="term" value="F:hydroxylamine reductase activity"/>
    <property type="evidence" value="ECO:0007669"/>
    <property type="project" value="TreeGrafter"/>
</dbReference>
<evidence type="ECO:0000313" key="5">
    <source>
        <dbReference type="EMBL" id="GAW91081.1"/>
    </source>
</evidence>
<dbReference type="GO" id="GO:0042542">
    <property type="term" value="P:response to hydrogen peroxide"/>
    <property type="evidence" value="ECO:0007669"/>
    <property type="project" value="TreeGrafter"/>
</dbReference>
<dbReference type="Gene3D" id="3.40.50.2030">
    <property type="match status" value="1"/>
</dbReference>
<dbReference type="GO" id="GO:0046872">
    <property type="term" value="F:metal ion binding"/>
    <property type="evidence" value="ECO:0007669"/>
    <property type="project" value="UniProtKB-KW"/>
</dbReference>
<dbReference type="InterPro" id="IPR016099">
    <property type="entry name" value="Prismane-like_a/b-sand"/>
</dbReference>
<sequence>CNLAALDIVGPGLKEVCGSLKIPPVLSFGTCTDTGRISLLVNDVANALGVDTADLPVAVTAPQYLEQKATIDAIFALAFGLYTHLSPTPPIAGGPELVKLLTEDIEKLTGGKVALGDDPVKAADGIEQHITSKRANLGLA</sequence>
<evidence type="ECO:0000256" key="3">
    <source>
        <dbReference type="ARBA" id="ARBA00023004"/>
    </source>
</evidence>
<accession>A0A1Z5HP30</accession>
<feature type="non-terminal residue" evidence="5">
    <location>
        <position position="1"/>
    </location>
</feature>
<evidence type="ECO:0000256" key="2">
    <source>
        <dbReference type="ARBA" id="ARBA00022723"/>
    </source>
</evidence>
<proteinExistence type="predicted"/>
<protein>
    <submittedName>
        <fullName evidence="5">Carbon-monoxide dehydrogenase, catalytic subunit</fullName>
    </submittedName>
</protein>
<keyword evidence="6" id="KW-1185">Reference proteome</keyword>
<dbReference type="AlphaFoldDB" id="A0A1Z5HP30"/>
<name>A0A1Z5HP30_9FIRM</name>